<keyword evidence="3" id="KW-1185">Reference proteome</keyword>
<evidence type="ECO:0000313" key="3">
    <source>
        <dbReference type="Proteomes" id="UP000729402"/>
    </source>
</evidence>
<sequence length="81" mass="8397">MSQQSGAGSGSGVDDALATILTRLEAFGVHMDVFGAQLEKVGGRLDAMEGRLEVLESLNPGHGPLPAATEQGDHWMRAGGH</sequence>
<gene>
    <name evidence="2" type="ORF">GUJ93_ZPchr0002g23737</name>
</gene>
<proteinExistence type="predicted"/>
<dbReference type="EMBL" id="JAAALK010000287">
    <property type="protein sequence ID" value="KAG8056836.1"/>
    <property type="molecule type" value="Genomic_DNA"/>
</dbReference>
<reference evidence="2" key="2">
    <citation type="submission" date="2021-02" db="EMBL/GenBank/DDBJ databases">
        <authorList>
            <person name="Kimball J.A."/>
            <person name="Haas M.W."/>
            <person name="Macchietto M."/>
            <person name="Kono T."/>
            <person name="Duquette J."/>
            <person name="Shao M."/>
        </authorList>
    </citation>
    <scope>NUCLEOTIDE SEQUENCE</scope>
    <source>
        <tissue evidence="2">Fresh leaf tissue</tissue>
    </source>
</reference>
<protein>
    <submittedName>
        <fullName evidence="2">Uncharacterized protein</fullName>
    </submittedName>
</protein>
<comment type="caution">
    <text evidence="2">The sequence shown here is derived from an EMBL/GenBank/DDBJ whole genome shotgun (WGS) entry which is preliminary data.</text>
</comment>
<accession>A0A8J5VEI4</accession>
<feature type="compositionally biased region" description="Basic and acidic residues" evidence="1">
    <location>
        <begin position="71"/>
        <end position="81"/>
    </location>
</feature>
<evidence type="ECO:0000256" key="1">
    <source>
        <dbReference type="SAM" id="MobiDB-lite"/>
    </source>
</evidence>
<dbReference type="AlphaFoldDB" id="A0A8J5VEI4"/>
<reference evidence="2" key="1">
    <citation type="journal article" date="2021" name="bioRxiv">
        <title>Whole Genome Assembly and Annotation of Northern Wild Rice, Zizania palustris L., Supports a Whole Genome Duplication in the Zizania Genus.</title>
        <authorList>
            <person name="Haas M."/>
            <person name="Kono T."/>
            <person name="Macchietto M."/>
            <person name="Millas R."/>
            <person name="McGilp L."/>
            <person name="Shao M."/>
            <person name="Duquette J."/>
            <person name="Hirsch C.N."/>
            <person name="Kimball J."/>
        </authorList>
    </citation>
    <scope>NUCLEOTIDE SEQUENCE</scope>
    <source>
        <tissue evidence="2">Fresh leaf tissue</tissue>
    </source>
</reference>
<dbReference type="Proteomes" id="UP000729402">
    <property type="component" value="Unassembled WGS sequence"/>
</dbReference>
<evidence type="ECO:0000313" key="2">
    <source>
        <dbReference type="EMBL" id="KAG8056836.1"/>
    </source>
</evidence>
<name>A0A8J5VEI4_ZIZPA</name>
<feature type="region of interest" description="Disordered" evidence="1">
    <location>
        <begin position="58"/>
        <end position="81"/>
    </location>
</feature>
<organism evidence="2 3">
    <name type="scientific">Zizania palustris</name>
    <name type="common">Northern wild rice</name>
    <dbReference type="NCBI Taxonomy" id="103762"/>
    <lineage>
        <taxon>Eukaryota</taxon>
        <taxon>Viridiplantae</taxon>
        <taxon>Streptophyta</taxon>
        <taxon>Embryophyta</taxon>
        <taxon>Tracheophyta</taxon>
        <taxon>Spermatophyta</taxon>
        <taxon>Magnoliopsida</taxon>
        <taxon>Liliopsida</taxon>
        <taxon>Poales</taxon>
        <taxon>Poaceae</taxon>
        <taxon>BOP clade</taxon>
        <taxon>Oryzoideae</taxon>
        <taxon>Oryzeae</taxon>
        <taxon>Zizaniinae</taxon>
        <taxon>Zizania</taxon>
    </lineage>
</organism>